<comment type="caution">
    <text evidence="6">The sequence shown here is derived from an EMBL/GenBank/DDBJ whole genome shotgun (WGS) entry which is preliminary data.</text>
</comment>
<sequence>MYRLKMHVMKRDIMKQVKSIETKTRLAEPELKNPMARRSRGKPLPIHQEIQSDIKNKILNNEWHPGDRVPTEQELMEIYSCSRMTVNKALSTLVASGMIMRKRRKGSFVAMPRVEEPLLAIQDIRAEVLATDSMYSFTVLYRGVRTIADPVEAAHIGIPVNARMLCIDVMHFADNLPFALEARQINLAVVPDAAEEAFAEMPPGSWLLSHVPWSEGEHSLRAIAADDVLARQLSISPGTACFSIARRTWLSGALITFVRLIYPGERHRFLVRFGPSPATPQ</sequence>
<dbReference type="InterPro" id="IPR000524">
    <property type="entry name" value="Tscrpt_reg_HTH_GntR"/>
</dbReference>
<protein>
    <recommendedName>
        <fullName evidence="4">Histidine utilization repressor</fullName>
    </recommendedName>
</protein>
<dbReference type="PANTHER" id="PTHR44846">
    <property type="entry name" value="MANNOSYL-D-GLYCERATE TRANSPORT/METABOLISM SYSTEM REPRESSOR MNGR-RELATED"/>
    <property type="match status" value="1"/>
</dbReference>
<dbReference type="Pfam" id="PF07702">
    <property type="entry name" value="UTRA"/>
    <property type="match status" value="1"/>
</dbReference>
<dbReference type="PANTHER" id="PTHR44846:SF16">
    <property type="entry name" value="TRANSCRIPTIONAL REGULATOR PHNF-RELATED"/>
    <property type="match status" value="1"/>
</dbReference>
<dbReference type="InterPro" id="IPR036390">
    <property type="entry name" value="WH_DNA-bd_sf"/>
</dbReference>
<dbReference type="PROSITE" id="PS50949">
    <property type="entry name" value="HTH_GNTR"/>
    <property type="match status" value="1"/>
</dbReference>
<dbReference type="CDD" id="cd07377">
    <property type="entry name" value="WHTH_GntR"/>
    <property type="match status" value="1"/>
</dbReference>
<dbReference type="SUPFAM" id="SSF64288">
    <property type="entry name" value="Chorismate lyase-like"/>
    <property type="match status" value="1"/>
</dbReference>
<dbReference type="InterPro" id="IPR010248">
    <property type="entry name" value="His_ut_repres"/>
</dbReference>
<accession>A0ABY2SSE5</accession>
<evidence type="ECO:0000256" key="3">
    <source>
        <dbReference type="ARBA" id="ARBA00023163"/>
    </source>
</evidence>
<keyword evidence="7" id="KW-1185">Reference proteome</keyword>
<proteinExistence type="predicted"/>
<dbReference type="SMART" id="SM00866">
    <property type="entry name" value="UTRA"/>
    <property type="match status" value="1"/>
</dbReference>
<dbReference type="Gene3D" id="3.40.1410.10">
    <property type="entry name" value="Chorismate lyase-like"/>
    <property type="match status" value="1"/>
</dbReference>
<reference evidence="6 7" key="1">
    <citation type="submission" date="2019-04" db="EMBL/GenBank/DDBJ databases">
        <authorList>
            <person name="Li M."/>
            <person name="Gao C."/>
        </authorList>
    </citation>
    <scope>NUCLEOTIDE SEQUENCE [LARGE SCALE GENOMIC DNA]</scope>
    <source>
        <strain evidence="6 7">BGMRC 2031</strain>
    </source>
</reference>
<dbReference type="SUPFAM" id="SSF46785">
    <property type="entry name" value="Winged helix' DNA-binding domain"/>
    <property type="match status" value="1"/>
</dbReference>
<dbReference type="InterPro" id="IPR028978">
    <property type="entry name" value="Chorismate_lyase_/UTRA_dom_sf"/>
</dbReference>
<keyword evidence="1" id="KW-0805">Transcription regulation</keyword>
<dbReference type="EMBL" id="SZPQ01000001">
    <property type="protein sequence ID" value="TKI08543.1"/>
    <property type="molecule type" value="Genomic_DNA"/>
</dbReference>
<evidence type="ECO:0000256" key="4">
    <source>
        <dbReference type="NCBIfam" id="TIGR02018"/>
    </source>
</evidence>
<keyword evidence="3" id="KW-0804">Transcription</keyword>
<evidence type="ECO:0000256" key="2">
    <source>
        <dbReference type="ARBA" id="ARBA00023125"/>
    </source>
</evidence>
<feature type="domain" description="HTH gntR-type" evidence="5">
    <location>
        <begin position="44"/>
        <end position="112"/>
    </location>
</feature>
<organism evidence="6 7">
    <name type="scientific">Martelella alba</name>
    <dbReference type="NCBI Taxonomy" id="2590451"/>
    <lineage>
        <taxon>Bacteria</taxon>
        <taxon>Pseudomonadati</taxon>
        <taxon>Pseudomonadota</taxon>
        <taxon>Alphaproteobacteria</taxon>
        <taxon>Hyphomicrobiales</taxon>
        <taxon>Aurantimonadaceae</taxon>
        <taxon>Martelella</taxon>
    </lineage>
</organism>
<dbReference type="Pfam" id="PF00392">
    <property type="entry name" value="GntR"/>
    <property type="match status" value="1"/>
</dbReference>
<dbReference type="SMART" id="SM00345">
    <property type="entry name" value="HTH_GNTR"/>
    <property type="match status" value="1"/>
</dbReference>
<dbReference type="Proteomes" id="UP000305202">
    <property type="component" value="Unassembled WGS sequence"/>
</dbReference>
<name>A0ABY2SSE5_9HYPH</name>
<evidence type="ECO:0000313" key="6">
    <source>
        <dbReference type="EMBL" id="TKI08543.1"/>
    </source>
</evidence>
<evidence type="ECO:0000259" key="5">
    <source>
        <dbReference type="PROSITE" id="PS50949"/>
    </source>
</evidence>
<dbReference type="InterPro" id="IPR036388">
    <property type="entry name" value="WH-like_DNA-bd_sf"/>
</dbReference>
<gene>
    <name evidence="6" type="primary">hutC</name>
    <name evidence="6" type="ORF">FCN80_00320</name>
</gene>
<keyword evidence="2" id="KW-0238">DNA-binding</keyword>
<evidence type="ECO:0000256" key="1">
    <source>
        <dbReference type="ARBA" id="ARBA00023015"/>
    </source>
</evidence>
<evidence type="ECO:0000313" key="7">
    <source>
        <dbReference type="Proteomes" id="UP000305202"/>
    </source>
</evidence>
<dbReference type="InterPro" id="IPR011663">
    <property type="entry name" value="UTRA"/>
</dbReference>
<dbReference type="NCBIfam" id="TIGR02018">
    <property type="entry name" value="his_ut_repres"/>
    <property type="match status" value="1"/>
</dbReference>
<dbReference type="Gene3D" id="1.10.10.10">
    <property type="entry name" value="Winged helix-like DNA-binding domain superfamily/Winged helix DNA-binding domain"/>
    <property type="match status" value="1"/>
</dbReference>
<dbReference type="PRINTS" id="PR00035">
    <property type="entry name" value="HTHGNTR"/>
</dbReference>
<dbReference type="InterPro" id="IPR050679">
    <property type="entry name" value="Bact_HTH_transcr_reg"/>
</dbReference>